<proteinExistence type="predicted"/>
<keyword evidence="1" id="KW-0614">Plasmid</keyword>
<organism evidence="1 2">
    <name type="scientific">Azospirillum baldaniorum</name>
    <dbReference type="NCBI Taxonomy" id="1064539"/>
    <lineage>
        <taxon>Bacteria</taxon>
        <taxon>Pseudomonadati</taxon>
        <taxon>Pseudomonadota</taxon>
        <taxon>Alphaproteobacteria</taxon>
        <taxon>Rhodospirillales</taxon>
        <taxon>Azospirillaceae</taxon>
        <taxon>Azospirillum</taxon>
    </lineage>
</organism>
<geneLocation type="plasmid" evidence="1 2">
    <name>AZOBR_p2</name>
</geneLocation>
<dbReference type="EMBL" id="HE577329">
    <property type="protein sequence ID" value="CCD01778.1"/>
    <property type="molecule type" value="Genomic_DNA"/>
</dbReference>
<protein>
    <submittedName>
        <fullName evidence="1">Uncharacterized protein</fullName>
    </submittedName>
</protein>
<evidence type="ECO:0000313" key="1">
    <source>
        <dbReference type="EMBL" id="CCD01778.1"/>
    </source>
</evidence>
<keyword evidence="2" id="KW-1185">Reference proteome</keyword>
<sequence length="20" mass="2339">MTEAHPVNARVQDVRALKRF</sequence>
<evidence type="ECO:0000313" key="2">
    <source>
        <dbReference type="Proteomes" id="UP000007319"/>
    </source>
</evidence>
<dbReference type="AlphaFoldDB" id="A0A9P1JXT8"/>
<reference evidence="1 2" key="1">
    <citation type="journal article" date="2011" name="PLoS Genet.">
        <title>Azospirillum genomes reveal transition of bacteria from aquatic to terrestrial environments.</title>
        <authorList>
            <person name="Wisniewski-Dye F."/>
            <person name="Borziak K."/>
            <person name="Khalsa-Moyers G."/>
            <person name="Alexandre G."/>
            <person name="Sukharnikov L.O."/>
            <person name="Wuichet K."/>
            <person name="Hurst G.B."/>
            <person name="McDonald W.H."/>
            <person name="Robertson J.S."/>
            <person name="Barbe V."/>
            <person name="Calteau A."/>
            <person name="Rouy Z."/>
            <person name="Mangenot S."/>
            <person name="Prigent-Combaret C."/>
            <person name="Normand P."/>
            <person name="Boyer M."/>
            <person name="Siguier P."/>
            <person name="Dessaux Y."/>
            <person name="Elmerich C."/>
            <person name="Condemine G."/>
            <person name="Krishnen G."/>
            <person name="Kennedy I."/>
            <person name="Paterson A.H."/>
            <person name="Gonzalez V."/>
            <person name="Mavingui P."/>
            <person name="Zhulin I.B."/>
        </authorList>
    </citation>
    <scope>NUCLEOTIDE SEQUENCE [LARGE SCALE GENOMIC DNA]</scope>
    <source>
        <strain evidence="1 2">Sp245</strain>
    </source>
</reference>
<dbReference type="Proteomes" id="UP000007319">
    <property type="component" value="Plasmid AZOBR_p2"/>
</dbReference>
<name>A0A9P1JXT8_9PROT</name>
<dbReference type="KEGG" id="abs:AZOBR_p260005"/>
<gene>
    <name evidence="1" type="ORF">AZOBR_p260005</name>
</gene>
<accession>A0A9P1JXT8</accession>